<protein>
    <submittedName>
        <fullName evidence="2">Uncharacterized protein</fullName>
    </submittedName>
</protein>
<evidence type="ECO:0000313" key="3">
    <source>
        <dbReference type="Proteomes" id="UP000682733"/>
    </source>
</evidence>
<name>A0A8S2YHW5_9BILA</name>
<organism evidence="2 3">
    <name type="scientific">Didymodactylos carnosus</name>
    <dbReference type="NCBI Taxonomy" id="1234261"/>
    <lineage>
        <taxon>Eukaryota</taxon>
        <taxon>Metazoa</taxon>
        <taxon>Spiralia</taxon>
        <taxon>Gnathifera</taxon>
        <taxon>Rotifera</taxon>
        <taxon>Eurotatoria</taxon>
        <taxon>Bdelloidea</taxon>
        <taxon>Philodinida</taxon>
        <taxon>Philodinidae</taxon>
        <taxon>Didymodactylos</taxon>
    </lineage>
</organism>
<dbReference type="AlphaFoldDB" id="A0A8S2YHW5"/>
<dbReference type="EMBL" id="CAJOBA010114576">
    <property type="protein sequence ID" value="CAF4563597.1"/>
    <property type="molecule type" value="Genomic_DNA"/>
</dbReference>
<comment type="caution">
    <text evidence="2">The sequence shown here is derived from an EMBL/GenBank/DDBJ whole genome shotgun (WGS) entry which is preliminary data.</text>
</comment>
<sequence length="88" mass="10569">MITKIEDKQLNESSDSSVDEDEEQQQKLQKPNIYNKYLPFYEEIKKQGFDSFNEICENLSKIIQLRELRPGFSLWSSKLQRYLLTLYN</sequence>
<evidence type="ECO:0000256" key="1">
    <source>
        <dbReference type="SAM" id="MobiDB-lite"/>
    </source>
</evidence>
<proteinExistence type="predicted"/>
<dbReference type="Proteomes" id="UP000682733">
    <property type="component" value="Unassembled WGS sequence"/>
</dbReference>
<feature type="compositionally biased region" description="Basic and acidic residues" evidence="1">
    <location>
        <begin position="1"/>
        <end position="10"/>
    </location>
</feature>
<evidence type="ECO:0000313" key="2">
    <source>
        <dbReference type="EMBL" id="CAF4563597.1"/>
    </source>
</evidence>
<accession>A0A8S2YHW5</accession>
<reference evidence="2" key="1">
    <citation type="submission" date="2021-02" db="EMBL/GenBank/DDBJ databases">
        <authorList>
            <person name="Nowell W R."/>
        </authorList>
    </citation>
    <scope>NUCLEOTIDE SEQUENCE</scope>
</reference>
<gene>
    <name evidence="2" type="ORF">TMI583_LOCUS49990</name>
</gene>
<feature type="region of interest" description="Disordered" evidence="1">
    <location>
        <begin position="1"/>
        <end position="30"/>
    </location>
</feature>